<gene>
    <name evidence="1" type="ORF">PZS58_10105</name>
</gene>
<dbReference type="RefSeq" id="WP_088498872.1">
    <property type="nucleotide sequence ID" value="NZ_BRQK01000021.1"/>
</dbReference>
<dbReference type="Proteomes" id="UP001163056">
    <property type="component" value="Unassembled WGS sequence"/>
</dbReference>
<organism evidence="1 2">
    <name type="scientific">Providencia stuartii</name>
    <dbReference type="NCBI Taxonomy" id="588"/>
    <lineage>
        <taxon>Bacteria</taxon>
        <taxon>Pseudomonadati</taxon>
        <taxon>Pseudomonadota</taxon>
        <taxon>Gammaproteobacteria</taxon>
        <taxon>Enterobacterales</taxon>
        <taxon>Morganellaceae</taxon>
        <taxon>Providencia</taxon>
    </lineage>
</organism>
<evidence type="ECO:0000313" key="1">
    <source>
        <dbReference type="EMBL" id="MDE8769875.1"/>
    </source>
</evidence>
<evidence type="ECO:0000313" key="2">
    <source>
        <dbReference type="Proteomes" id="UP001163056"/>
    </source>
</evidence>
<reference evidence="1 2" key="1">
    <citation type="submission" date="2023-03" db="EMBL/GenBank/DDBJ databases">
        <title>WGS of NDM-producing Providencia thailandensis from Ukrainian patients.</title>
        <authorList>
            <person name="Zabicka D."/>
            <person name="Izdebski R."/>
            <person name="Urbanowicz P."/>
            <person name="Biedrzycka M."/>
            <person name="Guzek A."/>
            <person name="Gniadkowski M."/>
        </authorList>
    </citation>
    <scope>NUCLEOTIDE SEQUENCE [LARGE SCALE GENOMIC DNA]</scope>
    <source>
        <strain evidence="1 2">8015-22</strain>
    </source>
</reference>
<sequence>MVGYVGENYEVKAAKDGSLLSGVFYRTKNTGKIEKAVPVNQLSIKGNIGEELNPLYGKNIDTSHVFSLQKKNGHGIDLICKIDSPPPHWITIETKTVMREKFDDSGTLIGGSLSEAQKEPIKKLSKHMKNAENKFYKKMITI</sequence>
<dbReference type="AlphaFoldDB" id="A0AAJ1JL20"/>
<name>A0AAJ1JL20_PROST</name>
<comment type="caution">
    <text evidence="1">The sequence shown here is derived from an EMBL/GenBank/DDBJ whole genome shotgun (WGS) entry which is preliminary data.</text>
</comment>
<proteinExistence type="predicted"/>
<accession>A0AAJ1JL20</accession>
<protein>
    <submittedName>
        <fullName evidence="1">Uncharacterized protein</fullName>
    </submittedName>
</protein>
<dbReference type="EMBL" id="JAREJI010000005">
    <property type="protein sequence ID" value="MDE8769875.1"/>
    <property type="molecule type" value="Genomic_DNA"/>
</dbReference>